<feature type="binding site" evidence="10">
    <location>
        <begin position="135"/>
        <end position="137"/>
    </location>
    <ligand>
        <name>2-[(2R,5Z)-2-carboxy-4-methylthiazol-5(2H)-ylidene]ethyl phosphate</name>
        <dbReference type="ChEBI" id="CHEBI:62899"/>
    </ligand>
</feature>
<gene>
    <name evidence="10 14" type="primary">thiE</name>
    <name evidence="14" type="ORF">PbJCM13498_40750</name>
</gene>
<dbReference type="Proteomes" id="UP000391834">
    <property type="component" value="Unassembled WGS sequence"/>
</dbReference>
<dbReference type="AlphaFoldDB" id="A0A5M4B4X5"/>
<comment type="catalytic activity">
    <reaction evidence="8 10 11">
        <text>2-(2-carboxy-4-methylthiazol-5-yl)ethyl phosphate + 4-amino-2-methyl-5-(diphosphooxymethyl)pyrimidine + 2 H(+) = thiamine phosphate + CO2 + diphosphate</text>
        <dbReference type="Rhea" id="RHEA:47848"/>
        <dbReference type="ChEBI" id="CHEBI:15378"/>
        <dbReference type="ChEBI" id="CHEBI:16526"/>
        <dbReference type="ChEBI" id="CHEBI:33019"/>
        <dbReference type="ChEBI" id="CHEBI:37575"/>
        <dbReference type="ChEBI" id="CHEBI:57841"/>
        <dbReference type="ChEBI" id="CHEBI:62890"/>
        <dbReference type="EC" id="2.5.1.3"/>
    </reaction>
</comment>
<dbReference type="InterPro" id="IPR034291">
    <property type="entry name" value="TMP_synthase"/>
</dbReference>
<comment type="caution">
    <text evidence="14">The sequence shown here is derived from an EMBL/GenBank/DDBJ whole genome shotgun (WGS) entry which is preliminary data.</text>
</comment>
<feature type="binding site" evidence="10">
    <location>
        <position position="71"/>
    </location>
    <ligand>
        <name>Mg(2+)</name>
        <dbReference type="ChEBI" id="CHEBI:18420"/>
    </ligand>
</feature>
<evidence type="ECO:0000256" key="9">
    <source>
        <dbReference type="ARBA" id="ARBA00047883"/>
    </source>
</evidence>
<dbReference type="GO" id="GO:0009229">
    <property type="term" value="P:thiamine diphosphate biosynthetic process"/>
    <property type="evidence" value="ECO:0007669"/>
    <property type="project" value="UniProtKB-UniRule"/>
</dbReference>
<evidence type="ECO:0000256" key="2">
    <source>
        <dbReference type="ARBA" id="ARBA00005165"/>
    </source>
</evidence>
<comment type="catalytic activity">
    <reaction evidence="7 10 11">
        <text>4-methyl-5-(2-phosphooxyethyl)-thiazole + 4-amino-2-methyl-5-(diphosphooxymethyl)pyrimidine + H(+) = thiamine phosphate + diphosphate</text>
        <dbReference type="Rhea" id="RHEA:22328"/>
        <dbReference type="ChEBI" id="CHEBI:15378"/>
        <dbReference type="ChEBI" id="CHEBI:33019"/>
        <dbReference type="ChEBI" id="CHEBI:37575"/>
        <dbReference type="ChEBI" id="CHEBI:57841"/>
        <dbReference type="ChEBI" id="CHEBI:58296"/>
        <dbReference type="EC" id="2.5.1.3"/>
    </reaction>
</comment>
<dbReference type="InterPro" id="IPR036206">
    <property type="entry name" value="ThiamineP_synth_sf"/>
</dbReference>
<dbReference type="UniPathway" id="UPA00060">
    <property type="reaction ID" value="UER00141"/>
</dbReference>
<evidence type="ECO:0000259" key="13">
    <source>
        <dbReference type="Pfam" id="PF02581"/>
    </source>
</evidence>
<keyword evidence="6 10" id="KW-0784">Thiamine biosynthesis</keyword>
<keyword evidence="15" id="KW-1185">Reference proteome</keyword>
<evidence type="ECO:0000256" key="6">
    <source>
        <dbReference type="ARBA" id="ARBA00022977"/>
    </source>
</evidence>
<comment type="cofactor">
    <cofactor evidence="10">
        <name>Mg(2+)</name>
        <dbReference type="ChEBI" id="CHEBI:18420"/>
    </cofactor>
    <text evidence="10">Binds 1 Mg(2+) ion per subunit.</text>
</comment>
<evidence type="ECO:0000256" key="3">
    <source>
        <dbReference type="ARBA" id="ARBA00022679"/>
    </source>
</evidence>
<evidence type="ECO:0000256" key="12">
    <source>
        <dbReference type="RuleBase" id="RU004253"/>
    </source>
</evidence>
<name>A0A5M4B4X5_9BACT</name>
<feature type="binding site" evidence="10">
    <location>
        <position position="166"/>
    </location>
    <ligand>
        <name>2-[(2R,5Z)-2-carboxy-4-methylthiazol-5(2H)-ylidene]ethyl phosphate</name>
        <dbReference type="ChEBI" id="CHEBI:62899"/>
    </ligand>
</feature>
<feature type="binding site" evidence="10">
    <location>
        <position position="109"/>
    </location>
    <ligand>
        <name>4-amino-2-methyl-5-(diphosphooxymethyl)pyrimidine</name>
        <dbReference type="ChEBI" id="CHEBI:57841"/>
    </ligand>
</feature>
<feature type="binding site" evidence="10">
    <location>
        <begin position="186"/>
        <end position="187"/>
    </location>
    <ligand>
        <name>2-[(2R,5Z)-2-carboxy-4-methylthiazol-5(2H)-ylidene]ethyl phosphate</name>
        <dbReference type="ChEBI" id="CHEBI:62899"/>
    </ligand>
</feature>
<feature type="binding site" evidence="10">
    <location>
        <position position="70"/>
    </location>
    <ligand>
        <name>4-amino-2-methyl-5-(diphosphooxymethyl)pyrimidine</name>
        <dbReference type="ChEBI" id="CHEBI:57841"/>
    </ligand>
</feature>
<evidence type="ECO:0000256" key="7">
    <source>
        <dbReference type="ARBA" id="ARBA00047334"/>
    </source>
</evidence>
<dbReference type="InterPro" id="IPR013785">
    <property type="entry name" value="Aldolase_TIM"/>
</dbReference>
<keyword evidence="3 10" id="KW-0808">Transferase</keyword>
<evidence type="ECO:0000256" key="10">
    <source>
        <dbReference type="HAMAP-Rule" id="MF_00097"/>
    </source>
</evidence>
<organism evidence="14 15">
    <name type="scientific">Prolixibacter bellariivorans</name>
    <dbReference type="NCBI Taxonomy" id="314319"/>
    <lineage>
        <taxon>Bacteria</taxon>
        <taxon>Pseudomonadati</taxon>
        <taxon>Bacteroidota</taxon>
        <taxon>Bacteroidia</taxon>
        <taxon>Marinilabiliales</taxon>
        <taxon>Prolixibacteraceae</taxon>
        <taxon>Prolixibacter</taxon>
    </lineage>
</organism>
<feature type="domain" description="Thiamine phosphate synthase/TenI" evidence="13">
    <location>
        <begin position="8"/>
        <end position="189"/>
    </location>
</feature>
<dbReference type="InterPro" id="IPR022998">
    <property type="entry name" value="ThiamineP_synth_TenI"/>
</dbReference>
<dbReference type="OrthoDB" id="9812206at2"/>
<dbReference type="EC" id="2.5.1.3" evidence="10"/>
<evidence type="ECO:0000256" key="8">
    <source>
        <dbReference type="ARBA" id="ARBA00047851"/>
    </source>
</evidence>
<evidence type="ECO:0000256" key="5">
    <source>
        <dbReference type="ARBA" id="ARBA00022842"/>
    </source>
</evidence>
<dbReference type="GO" id="GO:0004789">
    <property type="term" value="F:thiamine-phosphate diphosphorylase activity"/>
    <property type="evidence" value="ECO:0007669"/>
    <property type="project" value="UniProtKB-UniRule"/>
</dbReference>
<dbReference type="SUPFAM" id="SSF51391">
    <property type="entry name" value="Thiamin phosphate synthase"/>
    <property type="match status" value="1"/>
</dbReference>
<dbReference type="EMBL" id="BLAX01000001">
    <property type="protein sequence ID" value="GET35212.1"/>
    <property type="molecule type" value="Genomic_DNA"/>
</dbReference>
<comment type="similarity">
    <text evidence="10 11">Belongs to the thiamine-phosphate synthase family.</text>
</comment>
<feature type="binding site" evidence="10">
    <location>
        <position position="90"/>
    </location>
    <ligand>
        <name>Mg(2+)</name>
        <dbReference type="ChEBI" id="CHEBI:18420"/>
    </ligand>
</feature>
<dbReference type="PANTHER" id="PTHR20857:SF23">
    <property type="entry name" value="THIAMINE BIOSYNTHETIC BIFUNCTIONAL ENZYME"/>
    <property type="match status" value="1"/>
</dbReference>
<reference evidence="14 15" key="1">
    <citation type="submission" date="2019-10" db="EMBL/GenBank/DDBJ databases">
        <title>Prolixibacter strains distinguished by the presence of nitrate reductase genes were adept at nitrate-dependent anaerobic corrosion of metallic iron and carbon steel.</title>
        <authorList>
            <person name="Iino T."/>
            <person name="Shono N."/>
            <person name="Ito K."/>
            <person name="Nakamura R."/>
            <person name="Sueoka K."/>
            <person name="Harayama S."/>
            <person name="Ohkuma M."/>
        </authorList>
    </citation>
    <scope>NUCLEOTIDE SEQUENCE [LARGE SCALE GENOMIC DNA]</scope>
    <source>
        <strain evidence="14 15">JCM 13498</strain>
    </source>
</reference>
<dbReference type="FunFam" id="3.20.20.70:FF:000096">
    <property type="entry name" value="Thiamine-phosphate synthase"/>
    <property type="match status" value="1"/>
</dbReference>
<dbReference type="GO" id="GO:0009228">
    <property type="term" value="P:thiamine biosynthetic process"/>
    <property type="evidence" value="ECO:0007669"/>
    <property type="project" value="UniProtKB-KW"/>
</dbReference>
<dbReference type="NCBIfam" id="TIGR00693">
    <property type="entry name" value="thiE"/>
    <property type="match status" value="1"/>
</dbReference>
<comment type="pathway">
    <text evidence="2 10 12">Cofactor biosynthesis; thiamine diphosphate biosynthesis; thiamine phosphate from 4-amino-2-methyl-5-diphosphomethylpyrimidine and 4-methyl-5-(2-phosphoethyl)-thiazole: step 1/1.</text>
</comment>
<accession>A0A5M4B4X5</accession>
<comment type="catalytic activity">
    <reaction evidence="9 10 11">
        <text>2-[(2R,5Z)-2-carboxy-4-methylthiazol-5(2H)-ylidene]ethyl phosphate + 4-amino-2-methyl-5-(diphosphooxymethyl)pyrimidine + 2 H(+) = thiamine phosphate + CO2 + diphosphate</text>
        <dbReference type="Rhea" id="RHEA:47844"/>
        <dbReference type="ChEBI" id="CHEBI:15378"/>
        <dbReference type="ChEBI" id="CHEBI:16526"/>
        <dbReference type="ChEBI" id="CHEBI:33019"/>
        <dbReference type="ChEBI" id="CHEBI:37575"/>
        <dbReference type="ChEBI" id="CHEBI:57841"/>
        <dbReference type="ChEBI" id="CHEBI:62899"/>
        <dbReference type="EC" id="2.5.1.3"/>
    </reaction>
</comment>
<evidence type="ECO:0000256" key="1">
    <source>
        <dbReference type="ARBA" id="ARBA00003814"/>
    </source>
</evidence>
<protein>
    <recommendedName>
        <fullName evidence="10">Thiamine-phosphate synthase</fullName>
        <shortName evidence="10">TP synthase</shortName>
        <shortName evidence="10">TPS</shortName>
        <ecNumber evidence="10">2.5.1.3</ecNumber>
    </recommendedName>
    <alternativeName>
        <fullName evidence="10">Thiamine-phosphate pyrophosphorylase</fullName>
        <shortName evidence="10">TMP pyrophosphorylase</shortName>
        <shortName evidence="10">TMP-PPase</shortName>
    </alternativeName>
</protein>
<sequence length="215" mass="23443">MTSFDLSLYLVTDRELSKGRSLSYIVEEAVKGGVTMVQLREKDCTTREFYELGMRMKALLSPLSIPLIINDRLDIALAVDADGLHIGQSDMPWQVARRILGKDKILGLSVETMQQAEEANRMDVDYIGISPVFATLTKTDTLQLFGLNGLKEATSLSRHPAVAIGGINLQNAAQVVNSGADGIAVVSAIASVDNPRQAARELKLTIKKEVPNEME</sequence>
<dbReference type="PANTHER" id="PTHR20857">
    <property type="entry name" value="THIAMINE-PHOSPHATE PYROPHOSPHORYLASE"/>
    <property type="match status" value="1"/>
</dbReference>
<dbReference type="CDD" id="cd00564">
    <property type="entry name" value="TMP_TenI"/>
    <property type="match status" value="1"/>
</dbReference>
<evidence type="ECO:0000313" key="15">
    <source>
        <dbReference type="Proteomes" id="UP000391834"/>
    </source>
</evidence>
<keyword evidence="4 10" id="KW-0479">Metal-binding</keyword>
<dbReference type="Gene3D" id="3.20.20.70">
    <property type="entry name" value="Aldolase class I"/>
    <property type="match status" value="1"/>
</dbReference>
<evidence type="ECO:0000256" key="11">
    <source>
        <dbReference type="RuleBase" id="RU003826"/>
    </source>
</evidence>
<feature type="binding site" evidence="10">
    <location>
        <begin position="38"/>
        <end position="42"/>
    </location>
    <ligand>
        <name>4-amino-2-methyl-5-(diphosphooxymethyl)pyrimidine</name>
        <dbReference type="ChEBI" id="CHEBI:57841"/>
    </ligand>
</feature>
<feature type="binding site" evidence="10">
    <location>
        <position position="138"/>
    </location>
    <ligand>
        <name>4-amino-2-methyl-5-(diphosphooxymethyl)pyrimidine</name>
        <dbReference type="ChEBI" id="CHEBI:57841"/>
    </ligand>
</feature>
<dbReference type="RefSeq" id="WP_025866088.1">
    <property type="nucleotide sequence ID" value="NZ_BLAX01000001.1"/>
</dbReference>
<evidence type="ECO:0000313" key="14">
    <source>
        <dbReference type="EMBL" id="GET35212.1"/>
    </source>
</evidence>
<keyword evidence="5 10" id="KW-0460">Magnesium</keyword>
<dbReference type="Pfam" id="PF02581">
    <property type="entry name" value="TMP-TENI"/>
    <property type="match status" value="1"/>
</dbReference>
<comment type="function">
    <text evidence="1 10">Condenses 4-methyl-5-(beta-hydroxyethyl)thiazole monophosphate (THZ-P) and 2-methyl-4-amino-5-hydroxymethyl pyrimidine pyrophosphate (HMP-PP) to form thiamine monophosphate (TMP).</text>
</comment>
<evidence type="ECO:0000256" key="4">
    <source>
        <dbReference type="ARBA" id="ARBA00022723"/>
    </source>
</evidence>
<dbReference type="GO" id="GO:0005737">
    <property type="term" value="C:cytoplasm"/>
    <property type="evidence" value="ECO:0007669"/>
    <property type="project" value="TreeGrafter"/>
</dbReference>
<dbReference type="GO" id="GO:0000287">
    <property type="term" value="F:magnesium ion binding"/>
    <property type="evidence" value="ECO:0007669"/>
    <property type="project" value="UniProtKB-UniRule"/>
</dbReference>
<proteinExistence type="inferred from homology"/>
<dbReference type="HAMAP" id="MF_00097">
    <property type="entry name" value="TMP_synthase"/>
    <property type="match status" value="1"/>
</dbReference>